<dbReference type="SUPFAM" id="SSF51430">
    <property type="entry name" value="NAD(P)-linked oxidoreductase"/>
    <property type="match status" value="1"/>
</dbReference>
<dbReference type="OrthoDB" id="9804790at2"/>
<gene>
    <name evidence="8" type="ORF">E4663_10390</name>
</gene>
<evidence type="ECO:0000313" key="8">
    <source>
        <dbReference type="EMBL" id="TGB05515.1"/>
    </source>
</evidence>
<dbReference type="Gene3D" id="3.20.20.100">
    <property type="entry name" value="NADP-dependent oxidoreductase domain"/>
    <property type="match status" value="1"/>
</dbReference>
<sequence length="261" mass="29991">MPKVGLGVYKMNDDQEVVNAVKSALDLGYRHIDTASFYENEEGVGKAIEQGGVPREELFVTTKVWNSEQGYEETLNAFDRSLDKLGLDYLDLYLVHWPVPGKFPDTWKALEKLYQDGRVKAIGVCNFMEHHIDELMKTAEVKPMVNQVELHPRVYQQELLDYCKGSGIQMEAWAPLGRGQYFDAAVLEELAEKYGKTPAQVILRWHLEHEVIIIPKSSNGKRQKENADLFDFSLTEEEVNRINMLHTGERIGKHPDEFDYE</sequence>
<dbReference type="FunFam" id="3.20.20.100:FF:000015">
    <property type="entry name" value="Oxidoreductase, aldo/keto reductase family"/>
    <property type="match status" value="1"/>
</dbReference>
<dbReference type="InterPro" id="IPR023210">
    <property type="entry name" value="NADP_OxRdtase_dom"/>
</dbReference>
<keyword evidence="3" id="KW-0560">Oxidoreductase</keyword>
<dbReference type="PRINTS" id="PR00069">
    <property type="entry name" value="ALDKETRDTASE"/>
</dbReference>
<comment type="caution">
    <text evidence="8">The sequence shown here is derived from an EMBL/GenBank/DDBJ whole genome shotgun (WGS) entry which is preliminary data.</text>
</comment>
<dbReference type="InterPro" id="IPR036812">
    <property type="entry name" value="NAD(P)_OxRdtase_dom_sf"/>
</dbReference>
<dbReference type="STRING" id="192814.GCA_900166575_02464"/>
<evidence type="ECO:0000256" key="5">
    <source>
        <dbReference type="PIRSR" id="PIRSR000097-2"/>
    </source>
</evidence>
<dbReference type="AlphaFoldDB" id="A0A4Z0HA85"/>
<feature type="domain" description="NADP-dependent oxidoreductase" evidence="7">
    <location>
        <begin position="9"/>
        <end position="243"/>
    </location>
</feature>
<dbReference type="PANTHER" id="PTHR43827:SF3">
    <property type="entry name" value="NADP-DEPENDENT OXIDOREDUCTASE DOMAIN-CONTAINING PROTEIN"/>
    <property type="match status" value="1"/>
</dbReference>
<dbReference type="Proteomes" id="UP000297982">
    <property type="component" value="Unassembled WGS sequence"/>
</dbReference>
<evidence type="ECO:0000256" key="3">
    <source>
        <dbReference type="ARBA" id="ARBA00023002"/>
    </source>
</evidence>
<dbReference type="EMBL" id="SRJC01000001">
    <property type="protein sequence ID" value="TGB05515.1"/>
    <property type="molecule type" value="Genomic_DNA"/>
</dbReference>
<evidence type="ECO:0000259" key="7">
    <source>
        <dbReference type="Pfam" id="PF00248"/>
    </source>
</evidence>
<keyword evidence="2" id="KW-0521">NADP</keyword>
<comment type="similarity">
    <text evidence="1">Belongs to the aldo/keto reductase family.</text>
</comment>
<evidence type="ECO:0000256" key="6">
    <source>
        <dbReference type="PIRSR" id="PIRSR000097-3"/>
    </source>
</evidence>
<dbReference type="InterPro" id="IPR020471">
    <property type="entry name" value="AKR"/>
</dbReference>
<evidence type="ECO:0000256" key="2">
    <source>
        <dbReference type="ARBA" id="ARBA00022857"/>
    </source>
</evidence>
<keyword evidence="9" id="KW-1185">Reference proteome</keyword>
<name>A0A4Z0HA85_9BACI</name>
<dbReference type="RefSeq" id="WP_079480935.1">
    <property type="nucleotide sequence ID" value="NZ_FVYZ01000004.1"/>
</dbReference>
<evidence type="ECO:0000256" key="4">
    <source>
        <dbReference type="PIRSR" id="PIRSR000097-1"/>
    </source>
</evidence>
<dbReference type="InterPro" id="IPR018170">
    <property type="entry name" value="Aldo/ket_reductase_CS"/>
</dbReference>
<evidence type="ECO:0000313" key="9">
    <source>
        <dbReference type="Proteomes" id="UP000297982"/>
    </source>
</evidence>
<dbReference type="PROSITE" id="PS00798">
    <property type="entry name" value="ALDOKETO_REDUCTASE_1"/>
    <property type="match status" value="1"/>
</dbReference>
<evidence type="ECO:0000256" key="1">
    <source>
        <dbReference type="ARBA" id="ARBA00007905"/>
    </source>
</evidence>
<dbReference type="PROSITE" id="PS00062">
    <property type="entry name" value="ALDOKETO_REDUCTASE_2"/>
    <property type="match status" value="1"/>
</dbReference>
<feature type="binding site" evidence="5">
    <location>
        <position position="96"/>
    </location>
    <ligand>
        <name>substrate</name>
    </ligand>
</feature>
<accession>A0A4Z0HA85</accession>
<dbReference type="Pfam" id="PF00248">
    <property type="entry name" value="Aldo_ket_red"/>
    <property type="match status" value="1"/>
</dbReference>
<dbReference type="PROSITE" id="PS00063">
    <property type="entry name" value="ALDOKETO_REDUCTASE_3"/>
    <property type="match status" value="1"/>
</dbReference>
<organism evidence="8 9">
    <name type="scientific">Halobacillus salinus</name>
    <dbReference type="NCBI Taxonomy" id="192814"/>
    <lineage>
        <taxon>Bacteria</taxon>
        <taxon>Bacillati</taxon>
        <taxon>Bacillota</taxon>
        <taxon>Bacilli</taxon>
        <taxon>Bacillales</taxon>
        <taxon>Bacillaceae</taxon>
        <taxon>Halobacillus</taxon>
    </lineage>
</organism>
<reference evidence="8 9" key="1">
    <citation type="journal article" date="2003" name="Int. J. Syst. Evol. Microbiol.">
        <title>Halobacillus salinus sp. nov., isolated from a salt lake on the coast of the East Sea in Korea.</title>
        <authorList>
            <person name="Yoon J.H."/>
            <person name="Kang K.H."/>
            <person name="Park Y.H."/>
        </authorList>
    </citation>
    <scope>NUCLEOTIDE SEQUENCE [LARGE SCALE GENOMIC DNA]</scope>
    <source>
        <strain evidence="8 9">HSL-3</strain>
    </source>
</reference>
<dbReference type="PIRSF" id="PIRSF000097">
    <property type="entry name" value="AKR"/>
    <property type="match status" value="1"/>
</dbReference>
<proteinExistence type="inferred from homology"/>
<dbReference type="GO" id="GO:0016616">
    <property type="term" value="F:oxidoreductase activity, acting on the CH-OH group of donors, NAD or NADP as acceptor"/>
    <property type="evidence" value="ECO:0007669"/>
    <property type="project" value="UniProtKB-ARBA"/>
</dbReference>
<dbReference type="PANTHER" id="PTHR43827">
    <property type="entry name" value="2,5-DIKETO-D-GLUCONIC ACID REDUCTASE"/>
    <property type="match status" value="1"/>
</dbReference>
<protein>
    <submittedName>
        <fullName evidence="8">Aldo/keto reductase</fullName>
    </submittedName>
</protein>
<feature type="active site" description="Proton donor" evidence="4">
    <location>
        <position position="38"/>
    </location>
</feature>
<feature type="site" description="Lowers pKa of active site Tyr" evidence="6">
    <location>
        <position position="63"/>
    </location>
</feature>